<proteinExistence type="predicted"/>
<dbReference type="PANTHER" id="PTHR48078">
    <property type="entry name" value="THREONINE DEHYDRATASE, MITOCHONDRIAL-RELATED"/>
    <property type="match status" value="1"/>
</dbReference>
<dbReference type="Pfam" id="PF00291">
    <property type="entry name" value="PALP"/>
    <property type="match status" value="1"/>
</dbReference>
<keyword evidence="2" id="KW-0663">Pyridoxal phosphate</keyword>
<sequence>MPRTISSPVIPAHKSLTKGAFTGPVSAADVLQASKRIAPYIIRTPLIYSRALSQQTGAEVWLKLENLQNTGSFKIRGAANRILQLSAEERKRGIITVSSGNHGRAVARVAQETGIAATICLSTLVPENKVEAIRSYGANVHVAGNSQDEAQEEAERLIREKGLVWISAFDDLAIITGQGTIGLEIMQDMPDCEIIMAPLSGGGLLAGIALATKSISSYTRIIGVSMEIEPGMVRSLEAGKPVNVDEHPSLADALGGSIGLDNRYTFPYIRDYMDEAVLVSEASLAPALRYTFENEGLVIEGGSATVIAALCDGKIGDIKGKKIAVVLSGRNISTDKVIKALTD</sequence>
<dbReference type="EMBL" id="JAPWGY010000010">
    <property type="protein sequence ID" value="MCZ4282748.1"/>
    <property type="molecule type" value="Genomic_DNA"/>
</dbReference>
<protein>
    <submittedName>
        <fullName evidence="5">Hydroxyectoine utilization dehydratase EutB</fullName>
    </submittedName>
</protein>
<evidence type="ECO:0000313" key="6">
    <source>
        <dbReference type="Proteomes" id="UP001069802"/>
    </source>
</evidence>
<evidence type="ECO:0000256" key="1">
    <source>
        <dbReference type="ARBA" id="ARBA00001933"/>
    </source>
</evidence>
<dbReference type="InterPro" id="IPR000634">
    <property type="entry name" value="Ser/Thr_deHydtase_PyrdxlP-BS"/>
</dbReference>
<feature type="domain" description="Tryptophan synthase beta chain-like PALP" evidence="4">
    <location>
        <begin position="38"/>
        <end position="329"/>
    </location>
</feature>
<dbReference type="InterPro" id="IPR001926">
    <property type="entry name" value="TrpB-like_PALP"/>
</dbReference>
<accession>A0ABT4LNR0</accession>
<evidence type="ECO:0000259" key="4">
    <source>
        <dbReference type="Pfam" id="PF00291"/>
    </source>
</evidence>
<dbReference type="CDD" id="cd01562">
    <property type="entry name" value="Thr-dehyd"/>
    <property type="match status" value="1"/>
</dbReference>
<dbReference type="InterPro" id="IPR036052">
    <property type="entry name" value="TrpB-like_PALP_sf"/>
</dbReference>
<dbReference type="PANTHER" id="PTHR48078:SF6">
    <property type="entry name" value="L-THREONINE DEHYDRATASE CATABOLIC TDCB"/>
    <property type="match status" value="1"/>
</dbReference>
<dbReference type="Proteomes" id="UP001069802">
    <property type="component" value="Unassembled WGS sequence"/>
</dbReference>
<dbReference type="InterPro" id="IPR050147">
    <property type="entry name" value="Ser/Thr_Dehydratase"/>
</dbReference>
<dbReference type="NCBIfam" id="NF005680">
    <property type="entry name" value="PRK07476.1"/>
    <property type="match status" value="1"/>
</dbReference>
<evidence type="ECO:0000313" key="5">
    <source>
        <dbReference type="EMBL" id="MCZ4282748.1"/>
    </source>
</evidence>
<comment type="cofactor">
    <cofactor evidence="1">
        <name>pyridoxal 5'-phosphate</name>
        <dbReference type="ChEBI" id="CHEBI:597326"/>
    </cofactor>
</comment>
<dbReference type="PROSITE" id="PS00165">
    <property type="entry name" value="DEHYDRATASE_SER_THR"/>
    <property type="match status" value="1"/>
</dbReference>
<comment type="caution">
    <text evidence="5">The sequence shown here is derived from an EMBL/GenBank/DDBJ whole genome shotgun (WGS) entry which is preliminary data.</text>
</comment>
<keyword evidence="6" id="KW-1185">Reference proteome</keyword>
<evidence type="ECO:0000256" key="3">
    <source>
        <dbReference type="ARBA" id="ARBA00023239"/>
    </source>
</evidence>
<evidence type="ECO:0000256" key="2">
    <source>
        <dbReference type="ARBA" id="ARBA00022898"/>
    </source>
</evidence>
<name>A0ABT4LNR0_9PROT</name>
<organism evidence="5 6">
    <name type="scientific">Kiloniella laminariae</name>
    <dbReference type="NCBI Taxonomy" id="454162"/>
    <lineage>
        <taxon>Bacteria</taxon>
        <taxon>Pseudomonadati</taxon>
        <taxon>Pseudomonadota</taxon>
        <taxon>Alphaproteobacteria</taxon>
        <taxon>Rhodospirillales</taxon>
        <taxon>Kiloniellaceae</taxon>
        <taxon>Kiloniella</taxon>
    </lineage>
</organism>
<keyword evidence="3" id="KW-0456">Lyase</keyword>
<dbReference type="Gene3D" id="3.40.50.1100">
    <property type="match status" value="2"/>
</dbReference>
<dbReference type="RefSeq" id="WP_269424891.1">
    <property type="nucleotide sequence ID" value="NZ_JAPWGY010000010.1"/>
</dbReference>
<dbReference type="SUPFAM" id="SSF53686">
    <property type="entry name" value="Tryptophan synthase beta subunit-like PLP-dependent enzymes"/>
    <property type="match status" value="1"/>
</dbReference>
<gene>
    <name evidence="5" type="primary">eutB</name>
    <name evidence="5" type="ORF">O4H49_18335</name>
</gene>
<reference evidence="5" key="1">
    <citation type="submission" date="2022-12" db="EMBL/GenBank/DDBJ databases">
        <title>Bacterial isolates from different developmental stages of Nematostella vectensis.</title>
        <authorList>
            <person name="Fraune S."/>
        </authorList>
    </citation>
    <scope>NUCLEOTIDE SEQUENCE</scope>
    <source>
        <strain evidence="5">G21630-S1</strain>
    </source>
</reference>